<dbReference type="Pfam" id="PF13561">
    <property type="entry name" value="adh_short_C2"/>
    <property type="match status" value="1"/>
</dbReference>
<sequence length="256" mass="27379">MRLKDKVVIVTGGSSGIGRAIATLFAREGARVAIGDVSEAVLEGGVPTREIIAEQGGTARFHHCDVSVWHDVDALVTRTVAEFGRLDVMVNNAAIRGEGRKLHETTEADWDRVMAVNAKGAFFGCKRAVQQFLTQEVIDEARGRIVNISSQHGMVASPGKLAYGTGKAAVAYMTRQIAVDYAKDYIICNAVAPGRILTGRPAGPGTDAMEYSIMRTPMPRLGRPMDVAQAALFLASAEASFVTGHNLMVDGGWMAF</sequence>
<dbReference type="EMBL" id="JAHYBZ010000005">
    <property type="protein sequence ID" value="MBW6399485.1"/>
    <property type="molecule type" value="Genomic_DNA"/>
</dbReference>
<dbReference type="InterPro" id="IPR036291">
    <property type="entry name" value="NAD(P)-bd_dom_sf"/>
</dbReference>
<dbReference type="RefSeq" id="WP_219764085.1">
    <property type="nucleotide sequence ID" value="NZ_JAHYBZ010000005.1"/>
</dbReference>
<dbReference type="SUPFAM" id="SSF51735">
    <property type="entry name" value="NAD(P)-binding Rossmann-fold domains"/>
    <property type="match status" value="1"/>
</dbReference>
<dbReference type="InterPro" id="IPR020904">
    <property type="entry name" value="Sc_DH/Rdtase_CS"/>
</dbReference>
<dbReference type="PANTHER" id="PTHR42760:SF124">
    <property type="entry name" value="SHORT-CHAIN DEHYDROGENASE_REDUCTASE"/>
    <property type="match status" value="1"/>
</dbReference>
<keyword evidence="3" id="KW-1185">Reference proteome</keyword>
<comment type="similarity">
    <text evidence="1">Belongs to the short-chain dehydrogenases/reductases (SDR) family.</text>
</comment>
<name>A0ABS7ADW2_9PROT</name>
<proteinExistence type="inferred from homology"/>
<dbReference type="InterPro" id="IPR002347">
    <property type="entry name" value="SDR_fam"/>
</dbReference>
<dbReference type="Proteomes" id="UP001196565">
    <property type="component" value="Unassembled WGS sequence"/>
</dbReference>
<dbReference type="PROSITE" id="PS00061">
    <property type="entry name" value="ADH_SHORT"/>
    <property type="match status" value="1"/>
</dbReference>
<gene>
    <name evidence="2" type="ORF">KPL78_16625</name>
</gene>
<dbReference type="PANTHER" id="PTHR42760">
    <property type="entry name" value="SHORT-CHAIN DEHYDROGENASES/REDUCTASES FAMILY MEMBER"/>
    <property type="match status" value="1"/>
</dbReference>
<reference evidence="2 3" key="1">
    <citation type="submission" date="2021-07" db="EMBL/GenBank/DDBJ databases">
        <authorList>
            <person name="So Y."/>
        </authorList>
    </citation>
    <scope>NUCLEOTIDE SEQUENCE [LARGE SCALE GENOMIC DNA]</scope>
    <source>
        <strain evidence="2 3">HJA6</strain>
    </source>
</reference>
<evidence type="ECO:0000313" key="2">
    <source>
        <dbReference type="EMBL" id="MBW6399485.1"/>
    </source>
</evidence>
<evidence type="ECO:0000256" key="1">
    <source>
        <dbReference type="ARBA" id="ARBA00006484"/>
    </source>
</evidence>
<accession>A0ABS7ADW2</accession>
<dbReference type="PRINTS" id="PR00081">
    <property type="entry name" value="GDHRDH"/>
</dbReference>
<dbReference type="Gene3D" id="3.40.50.720">
    <property type="entry name" value="NAD(P)-binding Rossmann-like Domain"/>
    <property type="match status" value="1"/>
</dbReference>
<dbReference type="NCBIfam" id="NF005559">
    <property type="entry name" value="PRK07231.1"/>
    <property type="match status" value="1"/>
</dbReference>
<protein>
    <submittedName>
        <fullName evidence="2">SDR family oxidoreductase</fullName>
    </submittedName>
</protein>
<evidence type="ECO:0000313" key="3">
    <source>
        <dbReference type="Proteomes" id="UP001196565"/>
    </source>
</evidence>
<dbReference type="CDD" id="cd05233">
    <property type="entry name" value="SDR_c"/>
    <property type="match status" value="1"/>
</dbReference>
<organism evidence="2 3">
    <name type="scientific">Roseomonas alba</name>
    <dbReference type="NCBI Taxonomy" id="2846776"/>
    <lineage>
        <taxon>Bacteria</taxon>
        <taxon>Pseudomonadati</taxon>
        <taxon>Pseudomonadota</taxon>
        <taxon>Alphaproteobacteria</taxon>
        <taxon>Acetobacterales</taxon>
        <taxon>Roseomonadaceae</taxon>
        <taxon>Roseomonas</taxon>
    </lineage>
</organism>
<comment type="caution">
    <text evidence="2">The sequence shown here is derived from an EMBL/GenBank/DDBJ whole genome shotgun (WGS) entry which is preliminary data.</text>
</comment>
<dbReference type="PRINTS" id="PR00080">
    <property type="entry name" value="SDRFAMILY"/>
</dbReference>